<reference evidence="3" key="1">
    <citation type="journal article" date="2018" name="Vet. Microbiol.">
        <title>Longitudinal study of Escherichia coli plasmid resistance to extended-spectrum cephalosporins in free-range broilers.</title>
        <authorList>
            <person name="Baron S."/>
            <person name="Le Devendec L."/>
            <person name="Touzain F."/>
            <person name="Jouy E."/>
            <person name="Lucas P."/>
            <person name="de Boisseson C."/>
            <person name="Larvor E."/>
            <person name="Kempf I."/>
        </authorList>
    </citation>
    <scope>NUCLEOTIDE SEQUENCE</scope>
    <source>
        <strain evidence="4">TCJ482-1</strain>
        <strain evidence="3">TCJ492-9</strain>
        <plasmid evidence="4">p482-1</plasmid>
        <plasmid evidence="3">p492-9</plasmid>
    </source>
</reference>
<feature type="region of interest" description="Disordered" evidence="2">
    <location>
        <begin position="243"/>
        <end position="273"/>
    </location>
</feature>
<gene>
    <name evidence="3" type="primary">smc</name>
    <name evidence="4" type="ORF">p482-1_00137</name>
    <name evidence="3" type="ORF">p492-9_00141</name>
</gene>
<feature type="compositionally biased region" description="Basic and acidic residues" evidence="2">
    <location>
        <begin position="421"/>
        <end position="437"/>
    </location>
</feature>
<evidence type="ECO:0000313" key="4">
    <source>
        <dbReference type="EMBL" id="AVR64120.1"/>
    </source>
</evidence>
<dbReference type="EMBL" id="MG692712">
    <property type="protein sequence ID" value="AVR64120.1"/>
    <property type="molecule type" value="Genomic_DNA"/>
</dbReference>
<dbReference type="InterPro" id="IPR029057">
    <property type="entry name" value="PRTase-like"/>
</dbReference>
<feature type="compositionally biased region" description="Low complexity" evidence="2">
    <location>
        <begin position="246"/>
        <end position="261"/>
    </location>
</feature>
<evidence type="ECO:0000256" key="1">
    <source>
        <dbReference type="SAM" id="Coils"/>
    </source>
</evidence>
<proteinExistence type="predicted"/>
<feature type="compositionally biased region" description="Polar residues" evidence="2">
    <location>
        <begin position="438"/>
        <end position="448"/>
    </location>
</feature>
<accession>A0A2R4AH20</accession>
<dbReference type="EMBL" id="MG692707">
    <property type="protein sequence ID" value="AVR63944.1"/>
    <property type="molecule type" value="Genomic_DNA"/>
</dbReference>
<feature type="region of interest" description="Disordered" evidence="2">
    <location>
        <begin position="401"/>
        <end position="448"/>
    </location>
</feature>
<evidence type="ECO:0000313" key="3">
    <source>
        <dbReference type="EMBL" id="AVR63944.1"/>
    </source>
</evidence>
<dbReference type="InterPro" id="IPR050043">
    <property type="entry name" value="KfrC-like_dom"/>
</dbReference>
<evidence type="ECO:0000256" key="2">
    <source>
        <dbReference type="SAM" id="MobiDB-lite"/>
    </source>
</evidence>
<protein>
    <submittedName>
        <fullName evidence="3">Chromosome partition protein Smc</fullName>
    </submittedName>
</protein>
<keyword evidence="1" id="KW-0175">Coiled coil</keyword>
<dbReference type="SUPFAM" id="SSF53271">
    <property type="entry name" value="PRTase-like"/>
    <property type="match status" value="1"/>
</dbReference>
<feature type="compositionally biased region" description="Basic and acidic residues" evidence="2">
    <location>
        <begin position="401"/>
        <end position="414"/>
    </location>
</feature>
<dbReference type="AlphaFoldDB" id="A0A2R4AH20"/>
<dbReference type="InterPro" id="IPR000836">
    <property type="entry name" value="PRTase_dom"/>
</dbReference>
<dbReference type="Gene3D" id="3.40.50.2020">
    <property type="match status" value="1"/>
</dbReference>
<organism evidence="3">
    <name type="scientific">Escherichia coli</name>
    <dbReference type="NCBI Taxonomy" id="562"/>
    <lineage>
        <taxon>Bacteria</taxon>
        <taxon>Pseudomonadati</taxon>
        <taxon>Pseudomonadota</taxon>
        <taxon>Gammaproteobacteria</taxon>
        <taxon>Enterobacterales</taxon>
        <taxon>Enterobacteriaceae</taxon>
        <taxon>Escherichia</taxon>
    </lineage>
</organism>
<feature type="coiled-coil region" evidence="1">
    <location>
        <begin position="307"/>
        <end position="338"/>
    </location>
</feature>
<feature type="compositionally biased region" description="Polar residues" evidence="2">
    <location>
        <begin position="262"/>
        <end position="271"/>
    </location>
</feature>
<dbReference type="CDD" id="cd06223">
    <property type="entry name" value="PRTases_typeI"/>
    <property type="match status" value="1"/>
</dbReference>
<dbReference type="RefSeq" id="WP_011205823.1">
    <property type="nucleotide sequence ID" value="NZ_BGLU01000028.1"/>
</dbReference>
<geneLocation type="plasmid" evidence="3">
    <name>p492-9</name>
</geneLocation>
<geneLocation type="plasmid" evidence="4">
    <name>p482-1</name>
</geneLocation>
<sequence>MSSYSRAERAPWGDFPKVVRNGDLGSLTNEPEYQAAKQGDAEAALNLVERLISDDTVAQLKTLIGDDKPRIVPVLAVEAAGNNKIPAMMAVVLADRLGLEVETDIVQREKVARTGAGSDHRLAFNPTFEGEVIPGQKYIVVDDTLTMGGTIASLRGYIENNGGKVMAASVMTAHEGALDLAVKPKMLAGINEKHGPAMDAFWKETFGYGIDRLTQGEAGHLRAAPSVDAIRDRIAAARNEAVNRVGASRTATTARAGQQQSPAVKQSSGNSGEDLLQAAQEAETEQQALLESAPIEQTYQQTLALYVQAKHDQVERIEDRLEQLVDRQQARLQQLQSNAPGLLSLPRTKAAWQQQQAQQQARLQTLHTRLDMVREIKEGMGIHAPKIEELATRKMRAEHPELAGDWDSMREAARRHQALMRKQEQEKKQAQERERGRSQSLGLSNKPS</sequence>
<dbReference type="NCBIfam" id="NF042916">
    <property type="entry name" value="IncP_KfrC_dom"/>
    <property type="match status" value="1"/>
</dbReference>
<keyword evidence="3" id="KW-0614">Plasmid</keyword>
<name>A0A2R4AH20_ECOLX</name>